<evidence type="ECO:0000313" key="3">
    <source>
        <dbReference type="EMBL" id="CTR08983.1"/>
    </source>
</evidence>
<organism evidence="3 4">
    <name type="scientific">Rhodotorula toruloides</name>
    <name type="common">Yeast</name>
    <name type="synonym">Rhodosporidium toruloides</name>
    <dbReference type="NCBI Taxonomy" id="5286"/>
    <lineage>
        <taxon>Eukaryota</taxon>
        <taxon>Fungi</taxon>
        <taxon>Dikarya</taxon>
        <taxon>Basidiomycota</taxon>
        <taxon>Pucciniomycotina</taxon>
        <taxon>Microbotryomycetes</taxon>
        <taxon>Sporidiobolales</taxon>
        <taxon>Sporidiobolaceae</taxon>
        <taxon>Rhodotorula</taxon>
    </lineage>
</organism>
<dbReference type="AlphaFoldDB" id="A0A0K3CJ64"/>
<accession>A0A0K3CJ64</accession>
<protein>
    <submittedName>
        <fullName evidence="3">Uncharacterized protein</fullName>
    </submittedName>
</protein>
<keyword evidence="1" id="KW-0175">Coiled coil</keyword>
<feature type="coiled-coil region" evidence="1">
    <location>
        <begin position="480"/>
        <end position="507"/>
    </location>
</feature>
<sequence>MPVVPTIHKRDRNKPRKDKAMLLNAGRLMERRENRELDELTAQIASLEKQLEEARAANASTAALSTTTGGAAVKQLQKEVSELKSRLSEAEAERDAATFAKESLERQASRPGGGGGGGGSKQLQRELEETTKRLKAVEAELDLARQEARRLREQQARSYAANGCKMDAAEKAEYEEAMERVNVRLQTLEEKLAEEEKRTEVERHIERAKQATRRAESAEDNLANARAHAQTAKSAQKEATALKKEKEQVEQRLMEIERTCADLQRALSETQDDLADEKVLVGRLPREAQQRLEQAEKRHREEEQRLNKQLANVTDRCALMCRTLQLKEADVATIFTRGDTPLGRDLRKHGLRGLWSAYRDAQDSVVFLKTQVSSLSAKIEDLQSQLDEQDHQSLPGSWPGTDDAAATKAEIDKLKSDLHAATLELANEKTRSTELRTQAAAESASLRERIARLEAQRPATPRSESAAPTASSTAQSRLVIERLTKTVEELNKQNAVLRNENTNLLLQLVGAD</sequence>
<evidence type="ECO:0000256" key="1">
    <source>
        <dbReference type="SAM" id="Coils"/>
    </source>
</evidence>
<keyword evidence="4" id="KW-1185">Reference proteome</keyword>
<dbReference type="OMA" id="MEIERTC"/>
<dbReference type="PANTHER" id="PTHR45615">
    <property type="entry name" value="MYOSIN HEAVY CHAIN, NON-MUSCLE"/>
    <property type="match status" value="1"/>
</dbReference>
<dbReference type="Proteomes" id="UP000199069">
    <property type="component" value="Unassembled WGS sequence"/>
</dbReference>
<proteinExistence type="predicted"/>
<name>A0A0K3CJ64_RHOTO</name>
<evidence type="ECO:0000256" key="2">
    <source>
        <dbReference type="SAM" id="MobiDB-lite"/>
    </source>
</evidence>
<feature type="region of interest" description="Disordered" evidence="2">
    <location>
        <begin position="86"/>
        <end position="125"/>
    </location>
</feature>
<reference evidence="3 4" key="1">
    <citation type="submission" date="2015-07" db="EMBL/GenBank/DDBJ databases">
        <authorList>
            <person name="Cajimat M.N.B."/>
            <person name="Milazzo M.L."/>
            <person name="Fulhorst C.F."/>
        </authorList>
    </citation>
    <scope>NUCLEOTIDE SEQUENCE [LARGE SCALE GENOMIC DNA]</scope>
    <source>
        <strain evidence="3">Single colony</strain>
    </source>
</reference>
<evidence type="ECO:0000313" key="4">
    <source>
        <dbReference type="Proteomes" id="UP000199069"/>
    </source>
</evidence>
<feature type="region of interest" description="Disordered" evidence="2">
    <location>
        <begin position="454"/>
        <end position="477"/>
    </location>
</feature>
<dbReference type="PANTHER" id="PTHR45615:SF66">
    <property type="entry name" value="CARD DOMAIN-CONTAINING PROTEIN"/>
    <property type="match status" value="1"/>
</dbReference>
<feature type="compositionally biased region" description="Basic and acidic residues" evidence="2">
    <location>
        <begin position="86"/>
        <end position="108"/>
    </location>
</feature>
<dbReference type="STRING" id="5286.A0A0K3CJ64"/>
<gene>
    <name evidence="3" type="primary">FGENESH: predicted gene_9.190</name>
    <name evidence="3" type="ORF">BN2166_0048440</name>
</gene>
<feature type="compositionally biased region" description="Low complexity" evidence="2">
    <location>
        <begin position="457"/>
        <end position="477"/>
    </location>
</feature>
<dbReference type="EMBL" id="CWKI01000009">
    <property type="protein sequence ID" value="CTR08983.1"/>
    <property type="molecule type" value="Genomic_DNA"/>
</dbReference>
<feature type="compositionally biased region" description="Gly residues" evidence="2">
    <location>
        <begin position="111"/>
        <end position="120"/>
    </location>
</feature>